<feature type="non-terminal residue" evidence="3">
    <location>
        <position position="217"/>
    </location>
</feature>
<dbReference type="Gene3D" id="2.160.20.10">
    <property type="entry name" value="Single-stranded right-handed beta-helix, Pectin lyase-like"/>
    <property type="match status" value="1"/>
</dbReference>
<dbReference type="PANTHER" id="PTHR31339">
    <property type="entry name" value="PECTIN LYASE-RELATED"/>
    <property type="match status" value="1"/>
</dbReference>
<feature type="chain" id="PRO_5008900529" evidence="2">
    <location>
        <begin position="17"/>
        <end position="217"/>
    </location>
</feature>
<sequence length="217" mass="23652">PLLLLLLPLQLRGPFSLTPWSYRARTHKTHLGSGGGRPNPSGHCLQPSHSPPPLPLCWAELVPKHRCLFRRDAVSVAVVNSSPGYCCGTTRGGCQEVAGIVLVSETRLASVGENRWEEEVGIVVFYFRLPLVESDPIHMGRSAMLLDVLFIFATIYKTAWVTADGPSCQQMKSNPLRPHSVTITEFGAVGDGVTLNTKAFQNAIFYLHSFADKGGAQ</sequence>
<evidence type="ECO:0000313" key="3">
    <source>
        <dbReference type="EMBL" id="JAT58900.1"/>
    </source>
</evidence>
<protein>
    <submittedName>
        <fullName evidence="3">Putative polygalacturonase</fullName>
    </submittedName>
</protein>
<feature type="non-terminal residue" evidence="3">
    <location>
        <position position="1"/>
    </location>
</feature>
<keyword evidence="2" id="KW-0732">Signal</keyword>
<evidence type="ECO:0000256" key="1">
    <source>
        <dbReference type="SAM" id="MobiDB-lite"/>
    </source>
</evidence>
<dbReference type="AlphaFoldDB" id="A0A1D1YWB3"/>
<feature type="signal peptide" evidence="2">
    <location>
        <begin position="1"/>
        <end position="16"/>
    </location>
</feature>
<dbReference type="SUPFAM" id="SSF51126">
    <property type="entry name" value="Pectin lyase-like"/>
    <property type="match status" value="1"/>
</dbReference>
<proteinExistence type="predicted"/>
<name>A0A1D1YWB3_9ARAE</name>
<dbReference type="InterPro" id="IPR051801">
    <property type="entry name" value="GH28_Enzymes"/>
</dbReference>
<gene>
    <name evidence="3" type="primary">GSVIVT00026920001_26</name>
    <name evidence="3" type="ORF">g.23381</name>
</gene>
<dbReference type="PANTHER" id="PTHR31339:SF9">
    <property type="entry name" value="PLASMIN AND FIBRONECTIN-BINDING PROTEIN A"/>
    <property type="match status" value="1"/>
</dbReference>
<dbReference type="InterPro" id="IPR012334">
    <property type="entry name" value="Pectin_lyas_fold"/>
</dbReference>
<accession>A0A1D1YWB3</accession>
<dbReference type="InterPro" id="IPR011050">
    <property type="entry name" value="Pectin_lyase_fold/virulence"/>
</dbReference>
<feature type="region of interest" description="Disordered" evidence="1">
    <location>
        <begin position="28"/>
        <end position="47"/>
    </location>
</feature>
<dbReference type="EMBL" id="GDJX01009036">
    <property type="protein sequence ID" value="JAT58900.1"/>
    <property type="molecule type" value="Transcribed_RNA"/>
</dbReference>
<reference evidence="3" key="1">
    <citation type="submission" date="2015-07" db="EMBL/GenBank/DDBJ databases">
        <title>Transcriptome Assembly of Anthurium amnicola.</title>
        <authorList>
            <person name="Suzuki J."/>
        </authorList>
    </citation>
    <scope>NUCLEOTIDE SEQUENCE</scope>
</reference>
<evidence type="ECO:0000256" key="2">
    <source>
        <dbReference type="SAM" id="SignalP"/>
    </source>
</evidence>
<organism evidence="3">
    <name type="scientific">Anthurium amnicola</name>
    <dbReference type="NCBI Taxonomy" id="1678845"/>
    <lineage>
        <taxon>Eukaryota</taxon>
        <taxon>Viridiplantae</taxon>
        <taxon>Streptophyta</taxon>
        <taxon>Embryophyta</taxon>
        <taxon>Tracheophyta</taxon>
        <taxon>Spermatophyta</taxon>
        <taxon>Magnoliopsida</taxon>
        <taxon>Liliopsida</taxon>
        <taxon>Araceae</taxon>
        <taxon>Pothoideae</taxon>
        <taxon>Potheae</taxon>
        <taxon>Anthurium</taxon>
    </lineage>
</organism>